<comment type="subcellular location">
    <subcellularLocation>
        <location evidence="1">Membrane</location>
        <topology evidence="1">Single-pass membrane protein</topology>
    </subcellularLocation>
</comment>
<dbReference type="SUPFAM" id="SSF117070">
    <property type="entry name" value="LEA14-like"/>
    <property type="match status" value="1"/>
</dbReference>
<dbReference type="AlphaFoldDB" id="F6HH25"/>
<dbReference type="PANTHER" id="PTHR31234">
    <property type="entry name" value="LATE EMBRYOGENESIS ABUNDANT (LEA) HYDROXYPROLINE-RICH GLYCOPROTEIN FAMILY"/>
    <property type="match status" value="1"/>
</dbReference>
<feature type="domain" description="Late embryogenesis abundant protein LEA-2 subgroup" evidence="6">
    <location>
        <begin position="94"/>
        <end position="189"/>
    </location>
</feature>
<accession>F6HH25</accession>
<dbReference type="FunCoup" id="F6HH25">
    <property type="interactions" value="836"/>
</dbReference>
<reference evidence="8" key="1">
    <citation type="journal article" date="2007" name="Nature">
        <title>The grapevine genome sequence suggests ancestral hexaploidization in major angiosperm phyla.</title>
        <authorList>
            <consortium name="The French-Italian Public Consortium for Grapevine Genome Characterization."/>
            <person name="Jaillon O."/>
            <person name="Aury J.-M."/>
            <person name="Noel B."/>
            <person name="Policriti A."/>
            <person name="Clepet C."/>
            <person name="Casagrande A."/>
            <person name="Choisne N."/>
            <person name="Aubourg S."/>
            <person name="Vitulo N."/>
            <person name="Jubin C."/>
            <person name="Vezzi A."/>
            <person name="Legeai F."/>
            <person name="Hugueney P."/>
            <person name="Dasilva C."/>
            <person name="Horner D."/>
            <person name="Mica E."/>
            <person name="Jublot D."/>
            <person name="Poulain J."/>
            <person name="Bruyere C."/>
            <person name="Billault A."/>
            <person name="Segurens B."/>
            <person name="Gouyvenoux M."/>
            <person name="Ugarte E."/>
            <person name="Cattonaro F."/>
            <person name="Anthouard V."/>
            <person name="Vico V."/>
            <person name="Del Fabbro C."/>
            <person name="Alaux M."/>
            <person name="Di Gaspero G."/>
            <person name="Dumas V."/>
            <person name="Felice N."/>
            <person name="Paillard S."/>
            <person name="Juman I."/>
            <person name="Moroldo M."/>
            <person name="Scalabrin S."/>
            <person name="Canaguier A."/>
            <person name="Le Clainche I."/>
            <person name="Malacrida G."/>
            <person name="Durand E."/>
            <person name="Pesole G."/>
            <person name="Laucou V."/>
            <person name="Chatelet P."/>
            <person name="Merdinoglu D."/>
            <person name="Delledonne M."/>
            <person name="Pezzotti M."/>
            <person name="Lecharny A."/>
            <person name="Scarpelli C."/>
            <person name="Artiguenave F."/>
            <person name="Pe M.E."/>
            <person name="Valle G."/>
            <person name="Morgante M."/>
            <person name="Caboche M."/>
            <person name="Adam-Blondon A.-F."/>
            <person name="Weissenbach J."/>
            <person name="Quetier F."/>
            <person name="Wincker P."/>
        </authorList>
    </citation>
    <scope>NUCLEOTIDE SEQUENCE [LARGE SCALE GENOMIC DNA]</scope>
    <source>
        <strain evidence="8">cv. Pinot noir / PN40024</strain>
    </source>
</reference>
<proteinExistence type="predicted"/>
<dbReference type="PaxDb" id="29760-VIT_11s0016g04040.t01"/>
<evidence type="ECO:0000256" key="4">
    <source>
        <dbReference type="ARBA" id="ARBA00023136"/>
    </source>
</evidence>
<evidence type="ECO:0000259" key="6">
    <source>
        <dbReference type="Pfam" id="PF03168"/>
    </source>
</evidence>
<dbReference type="EMBL" id="FN595756">
    <property type="protein sequence ID" value="CCB51521.1"/>
    <property type="molecule type" value="Genomic_DNA"/>
</dbReference>
<keyword evidence="3 5" id="KW-1133">Transmembrane helix</keyword>
<gene>
    <name evidence="7" type="ordered locus">VIT_11s0016g04040</name>
</gene>
<evidence type="ECO:0000256" key="3">
    <source>
        <dbReference type="ARBA" id="ARBA00022989"/>
    </source>
</evidence>
<dbReference type="Pfam" id="PF03168">
    <property type="entry name" value="LEA_2"/>
    <property type="match status" value="1"/>
</dbReference>
<dbReference type="Gene3D" id="2.60.40.1820">
    <property type="match status" value="1"/>
</dbReference>
<sequence>MTTSHDNLVYAPIGGDPNYQNVVVLLPVYYPRRRRLLYRLCNAFLACAVFLSISAAVYLLYPSDPTVQVVGLHLNSVQVHTSPVISLDLSLDLTIRVRNRDFFSFSYTSLTASVGYRGRRLGFVNSSGGYLRARGSSYINATLDLDGIEVLHDVFYLLEDLARGSIPFDTVSEVRGKLGLFFFEIPLKARVSCEVYVNTSNQTIIHQDCYPMVALLELFVICLTGPMKGVSGRQQAFGFLC</sequence>
<keyword evidence="2 5" id="KW-0812">Transmembrane</keyword>
<dbReference type="OrthoDB" id="1917236at2759"/>
<dbReference type="Proteomes" id="UP000009183">
    <property type="component" value="Chromosome 11"/>
</dbReference>
<dbReference type="HOGENOM" id="CLU_076461_1_0_1"/>
<evidence type="ECO:0000256" key="2">
    <source>
        <dbReference type="ARBA" id="ARBA00022692"/>
    </source>
</evidence>
<dbReference type="eggNOG" id="ENOG502S0SZ">
    <property type="taxonomic scope" value="Eukaryota"/>
</dbReference>
<organism evidence="7 8">
    <name type="scientific">Vitis vinifera</name>
    <name type="common">Grape</name>
    <dbReference type="NCBI Taxonomy" id="29760"/>
    <lineage>
        <taxon>Eukaryota</taxon>
        <taxon>Viridiplantae</taxon>
        <taxon>Streptophyta</taxon>
        <taxon>Embryophyta</taxon>
        <taxon>Tracheophyta</taxon>
        <taxon>Spermatophyta</taxon>
        <taxon>Magnoliopsida</taxon>
        <taxon>eudicotyledons</taxon>
        <taxon>Gunneridae</taxon>
        <taxon>Pentapetalae</taxon>
        <taxon>rosids</taxon>
        <taxon>Vitales</taxon>
        <taxon>Vitaceae</taxon>
        <taxon>Viteae</taxon>
        <taxon>Vitis</taxon>
    </lineage>
</organism>
<dbReference type="InParanoid" id="F6HH25"/>
<evidence type="ECO:0000256" key="1">
    <source>
        <dbReference type="ARBA" id="ARBA00004167"/>
    </source>
</evidence>
<protein>
    <recommendedName>
        <fullName evidence="6">Late embryogenesis abundant protein LEA-2 subgroup domain-containing protein</fullName>
    </recommendedName>
</protein>
<dbReference type="GO" id="GO:0016020">
    <property type="term" value="C:membrane"/>
    <property type="evidence" value="ECO:0007669"/>
    <property type="project" value="UniProtKB-SubCell"/>
</dbReference>
<dbReference type="InterPro" id="IPR044839">
    <property type="entry name" value="NDR1-like"/>
</dbReference>
<dbReference type="InterPro" id="IPR004864">
    <property type="entry name" value="LEA_2"/>
</dbReference>
<dbReference type="PANTHER" id="PTHR31234:SF4">
    <property type="entry name" value="EXPRESSED PROTEIN"/>
    <property type="match status" value="1"/>
</dbReference>
<evidence type="ECO:0000256" key="5">
    <source>
        <dbReference type="SAM" id="Phobius"/>
    </source>
</evidence>
<keyword evidence="8" id="KW-1185">Reference proteome</keyword>
<evidence type="ECO:0000313" key="7">
    <source>
        <dbReference type="EMBL" id="CCB51521.1"/>
    </source>
</evidence>
<name>F6HH25_VITVI</name>
<dbReference type="GO" id="GO:0098542">
    <property type="term" value="P:defense response to other organism"/>
    <property type="evidence" value="ECO:0007669"/>
    <property type="project" value="InterPro"/>
</dbReference>
<keyword evidence="4 5" id="KW-0472">Membrane</keyword>
<evidence type="ECO:0000313" key="8">
    <source>
        <dbReference type="Proteomes" id="UP000009183"/>
    </source>
</evidence>
<feature type="transmembrane region" description="Helical" evidence="5">
    <location>
        <begin position="40"/>
        <end position="61"/>
    </location>
</feature>